<dbReference type="GO" id="GO:0005524">
    <property type="term" value="F:ATP binding"/>
    <property type="evidence" value="ECO:0007669"/>
    <property type="project" value="UniProtKB-KW"/>
</dbReference>
<gene>
    <name evidence="14" type="ORF">FCK90_14875</name>
</gene>
<evidence type="ECO:0000259" key="13">
    <source>
        <dbReference type="PROSITE" id="PS51178"/>
    </source>
</evidence>
<feature type="compositionally biased region" description="Polar residues" evidence="10">
    <location>
        <begin position="466"/>
        <end position="483"/>
    </location>
</feature>
<dbReference type="PROSITE" id="PS51178">
    <property type="entry name" value="PASTA"/>
    <property type="match status" value="2"/>
</dbReference>
<comment type="caution">
    <text evidence="14">The sequence shown here is derived from an EMBL/GenBank/DDBJ whole genome shotgun (WGS) entry which is preliminary data.</text>
</comment>
<keyword evidence="3" id="KW-0808">Transferase</keyword>
<dbReference type="OrthoDB" id="9762169at2"/>
<dbReference type="PROSITE" id="PS00108">
    <property type="entry name" value="PROTEIN_KINASE_ST"/>
    <property type="match status" value="1"/>
</dbReference>
<feature type="compositionally biased region" description="Polar residues" evidence="10">
    <location>
        <begin position="533"/>
        <end position="548"/>
    </location>
</feature>
<dbReference type="FunFam" id="1.10.510.10:FF:000021">
    <property type="entry name" value="Serine/threonine protein kinase"/>
    <property type="match status" value="1"/>
</dbReference>
<dbReference type="Pfam" id="PF00069">
    <property type="entry name" value="Pkinase"/>
    <property type="match status" value="1"/>
</dbReference>
<evidence type="ECO:0000256" key="6">
    <source>
        <dbReference type="ARBA" id="ARBA00022777"/>
    </source>
</evidence>
<feature type="domain" description="PASTA" evidence="13">
    <location>
        <begin position="498"/>
        <end position="565"/>
    </location>
</feature>
<dbReference type="CDD" id="cd06577">
    <property type="entry name" value="PASTA_pknB"/>
    <property type="match status" value="2"/>
</dbReference>
<evidence type="ECO:0000256" key="7">
    <source>
        <dbReference type="ARBA" id="ARBA00022840"/>
    </source>
</evidence>
<dbReference type="Gene3D" id="1.10.510.10">
    <property type="entry name" value="Transferase(Phosphotransferase) domain 1"/>
    <property type="match status" value="1"/>
</dbReference>
<dbReference type="InterPro" id="IPR008271">
    <property type="entry name" value="Ser/Thr_kinase_AS"/>
</dbReference>
<dbReference type="AlphaFoldDB" id="A0A5J5KTU0"/>
<keyword evidence="2" id="KW-0723">Serine/threonine-protein kinase</keyword>
<dbReference type="GO" id="GO:0004674">
    <property type="term" value="F:protein serine/threonine kinase activity"/>
    <property type="evidence" value="ECO:0007669"/>
    <property type="project" value="UniProtKB-KW"/>
</dbReference>
<evidence type="ECO:0000256" key="1">
    <source>
        <dbReference type="ARBA" id="ARBA00012513"/>
    </source>
</evidence>
<dbReference type="PROSITE" id="PS50011">
    <property type="entry name" value="PROTEIN_KINASE_DOM"/>
    <property type="match status" value="1"/>
</dbReference>
<dbReference type="Proteomes" id="UP000325957">
    <property type="component" value="Unassembled WGS sequence"/>
</dbReference>
<dbReference type="CDD" id="cd14014">
    <property type="entry name" value="STKc_PknB_like"/>
    <property type="match status" value="1"/>
</dbReference>
<evidence type="ECO:0000256" key="8">
    <source>
        <dbReference type="ARBA" id="ARBA00047899"/>
    </source>
</evidence>
<feature type="region of interest" description="Disordered" evidence="10">
    <location>
        <begin position="341"/>
        <end position="378"/>
    </location>
</feature>
<organism evidence="14 15">
    <name type="scientific">Kocuria coralli</name>
    <dbReference type="NCBI Taxonomy" id="1461025"/>
    <lineage>
        <taxon>Bacteria</taxon>
        <taxon>Bacillati</taxon>
        <taxon>Actinomycetota</taxon>
        <taxon>Actinomycetes</taxon>
        <taxon>Micrococcales</taxon>
        <taxon>Micrococcaceae</taxon>
        <taxon>Kocuria</taxon>
    </lineage>
</organism>
<dbReference type="Gene3D" id="3.30.200.20">
    <property type="entry name" value="Phosphorylase Kinase, domain 1"/>
    <property type="match status" value="1"/>
</dbReference>
<feature type="region of interest" description="Disordered" evidence="10">
    <location>
        <begin position="532"/>
        <end position="636"/>
    </location>
</feature>
<feature type="compositionally biased region" description="Polar residues" evidence="10">
    <location>
        <begin position="605"/>
        <end position="636"/>
    </location>
</feature>
<feature type="compositionally biased region" description="Low complexity" evidence="10">
    <location>
        <begin position="418"/>
        <end position="429"/>
    </location>
</feature>
<evidence type="ECO:0000259" key="12">
    <source>
        <dbReference type="PROSITE" id="PS50011"/>
    </source>
</evidence>
<evidence type="ECO:0000313" key="15">
    <source>
        <dbReference type="Proteomes" id="UP000325957"/>
    </source>
</evidence>
<evidence type="ECO:0000256" key="10">
    <source>
        <dbReference type="SAM" id="MobiDB-lite"/>
    </source>
</evidence>
<dbReference type="PANTHER" id="PTHR43289">
    <property type="entry name" value="MITOGEN-ACTIVATED PROTEIN KINASE KINASE KINASE 20-RELATED"/>
    <property type="match status" value="1"/>
</dbReference>
<dbReference type="EMBL" id="SZWF01000039">
    <property type="protein sequence ID" value="KAA9392922.1"/>
    <property type="molecule type" value="Genomic_DNA"/>
</dbReference>
<dbReference type="SUPFAM" id="SSF56112">
    <property type="entry name" value="Protein kinase-like (PK-like)"/>
    <property type="match status" value="1"/>
</dbReference>
<keyword evidence="5" id="KW-0547">Nucleotide-binding</keyword>
<proteinExistence type="predicted"/>
<keyword evidence="11" id="KW-1133">Transmembrane helix</keyword>
<evidence type="ECO:0000256" key="3">
    <source>
        <dbReference type="ARBA" id="ARBA00022679"/>
    </source>
</evidence>
<dbReference type="Pfam" id="PF03793">
    <property type="entry name" value="PASTA"/>
    <property type="match status" value="2"/>
</dbReference>
<feature type="domain" description="PASTA" evidence="13">
    <location>
        <begin position="431"/>
        <end position="497"/>
    </location>
</feature>
<accession>A0A5J5KTU0</accession>
<keyword evidence="6" id="KW-0418">Kinase</keyword>
<feature type="compositionally biased region" description="Polar residues" evidence="10">
    <location>
        <begin position="342"/>
        <end position="353"/>
    </location>
</feature>
<dbReference type="FunFam" id="3.30.200.20:FF:000035">
    <property type="entry name" value="Serine/threonine protein kinase Stk1"/>
    <property type="match status" value="1"/>
</dbReference>
<sequence>MRPSSKTVLGGRYALTERIAIGGMGEVWKAKDKVLGRTVAVKILKEEYTGDPTFLQRFRAEARHTALLNHPGVANVYDYGENDGSAYLVMELVPGEPLSNIIDRDRTLPVDDVLNYIGQTARALAAAHAQGLVHRDVKPGNLMITPEKRVKVTDFGIARVADQVPLTATGQVMGTAQYLSPEQATGQTVMGSSDIYSLGVIGYECLAGRRPFTGESQIAIALAQVNDPPPPLPKSVPDGARALIMSMLSKDPAGRPSTAGALAGAVDSIRRGDLVAAANAVPGMREFLDLDDAPTEALRTRDSDTRISTQVSGAEALGASGAGRTAPSASTAELAIAAEQDVGNSLSEASASGDTGAPPPKSTATPPAGASGDESASSGRRLWPMIVVGVVIAALLAAVIILGVRSFGESGTPSPRGTVSTSTSQSTVTDGPATVTIDAADYVGRDLDTVVGELNDLGLNVEIEGESSSDTPSNEVTDVSPTGTLDRGDTVTVSHSTGPDTVTLPDDMVGQQMQSVIDEVTALGVNIDVYYDESSTGEPSTVTGSTPEPGSEVEVGSTINLEVVPSESPAPGETATNGSPGGQDSPDTSSPAPEQPTEAAGGAGTQSPADQTSPSNIAAPTGAPTSAADSALTTEG</sequence>
<dbReference type="EC" id="2.7.11.1" evidence="1"/>
<feature type="region of interest" description="Disordered" evidence="10">
    <location>
        <begin position="407"/>
        <end position="431"/>
    </location>
</feature>
<dbReference type="Gene3D" id="3.30.10.20">
    <property type="match status" value="2"/>
</dbReference>
<name>A0A5J5KTU0_9MICC</name>
<dbReference type="RefSeq" id="WP_158035090.1">
    <property type="nucleotide sequence ID" value="NZ_ML708638.1"/>
</dbReference>
<dbReference type="SMART" id="SM00220">
    <property type="entry name" value="S_TKc"/>
    <property type="match status" value="1"/>
</dbReference>
<evidence type="ECO:0000256" key="9">
    <source>
        <dbReference type="ARBA" id="ARBA00048679"/>
    </source>
</evidence>
<feature type="region of interest" description="Disordered" evidence="10">
    <location>
        <begin position="298"/>
        <end position="325"/>
    </location>
</feature>
<comment type="catalytic activity">
    <reaction evidence="8">
        <text>L-threonyl-[protein] + ATP = O-phospho-L-threonyl-[protein] + ADP + H(+)</text>
        <dbReference type="Rhea" id="RHEA:46608"/>
        <dbReference type="Rhea" id="RHEA-COMP:11060"/>
        <dbReference type="Rhea" id="RHEA-COMP:11605"/>
        <dbReference type="ChEBI" id="CHEBI:15378"/>
        <dbReference type="ChEBI" id="CHEBI:30013"/>
        <dbReference type="ChEBI" id="CHEBI:30616"/>
        <dbReference type="ChEBI" id="CHEBI:61977"/>
        <dbReference type="ChEBI" id="CHEBI:456216"/>
        <dbReference type="EC" id="2.7.11.1"/>
    </reaction>
</comment>
<feature type="compositionally biased region" description="Low complexity" evidence="10">
    <location>
        <begin position="362"/>
        <end position="378"/>
    </location>
</feature>
<protein>
    <recommendedName>
        <fullName evidence="1">non-specific serine/threonine protein kinase</fullName>
        <ecNumber evidence="1">2.7.11.1</ecNumber>
    </recommendedName>
</protein>
<evidence type="ECO:0000313" key="14">
    <source>
        <dbReference type="EMBL" id="KAA9392922.1"/>
    </source>
</evidence>
<keyword evidence="11" id="KW-0472">Membrane</keyword>
<evidence type="ECO:0000256" key="2">
    <source>
        <dbReference type="ARBA" id="ARBA00022527"/>
    </source>
</evidence>
<dbReference type="SMART" id="SM00740">
    <property type="entry name" value="PASTA"/>
    <property type="match status" value="2"/>
</dbReference>
<feature type="region of interest" description="Disordered" evidence="10">
    <location>
        <begin position="464"/>
        <end position="499"/>
    </location>
</feature>
<feature type="compositionally biased region" description="Low complexity" evidence="10">
    <location>
        <begin position="312"/>
        <end position="323"/>
    </location>
</feature>
<comment type="catalytic activity">
    <reaction evidence="9">
        <text>L-seryl-[protein] + ATP = O-phospho-L-seryl-[protein] + ADP + H(+)</text>
        <dbReference type="Rhea" id="RHEA:17989"/>
        <dbReference type="Rhea" id="RHEA-COMP:9863"/>
        <dbReference type="Rhea" id="RHEA-COMP:11604"/>
        <dbReference type="ChEBI" id="CHEBI:15378"/>
        <dbReference type="ChEBI" id="CHEBI:29999"/>
        <dbReference type="ChEBI" id="CHEBI:30616"/>
        <dbReference type="ChEBI" id="CHEBI:83421"/>
        <dbReference type="ChEBI" id="CHEBI:456216"/>
        <dbReference type="EC" id="2.7.11.1"/>
    </reaction>
</comment>
<dbReference type="InterPro" id="IPR011009">
    <property type="entry name" value="Kinase-like_dom_sf"/>
</dbReference>
<evidence type="ECO:0000256" key="4">
    <source>
        <dbReference type="ARBA" id="ARBA00022737"/>
    </source>
</evidence>
<dbReference type="PANTHER" id="PTHR43289:SF6">
    <property type="entry name" value="SERINE_THREONINE-PROTEIN KINASE NEKL-3"/>
    <property type="match status" value="1"/>
</dbReference>
<feature type="transmembrane region" description="Helical" evidence="11">
    <location>
        <begin position="382"/>
        <end position="404"/>
    </location>
</feature>
<keyword evidence="11" id="KW-0812">Transmembrane</keyword>
<keyword evidence="4" id="KW-0677">Repeat</keyword>
<evidence type="ECO:0000256" key="11">
    <source>
        <dbReference type="SAM" id="Phobius"/>
    </source>
</evidence>
<reference evidence="14 15" key="1">
    <citation type="submission" date="2019-05" db="EMBL/GenBank/DDBJ databases">
        <title>Kocuria coralli sp. nov., a novel actinobacterium isolated from coral reef seawater.</title>
        <authorList>
            <person name="Li J."/>
        </authorList>
    </citation>
    <scope>NUCLEOTIDE SEQUENCE [LARGE SCALE GENOMIC DNA]</scope>
    <source>
        <strain evidence="14 15">SCSIO 13007</strain>
    </source>
</reference>
<evidence type="ECO:0000256" key="5">
    <source>
        <dbReference type="ARBA" id="ARBA00022741"/>
    </source>
</evidence>
<keyword evidence="15" id="KW-1185">Reference proteome</keyword>
<dbReference type="GO" id="GO:0045717">
    <property type="term" value="P:negative regulation of fatty acid biosynthetic process"/>
    <property type="evidence" value="ECO:0007669"/>
    <property type="project" value="UniProtKB-ARBA"/>
</dbReference>
<keyword evidence="7" id="KW-0067">ATP-binding</keyword>
<dbReference type="InterPro" id="IPR000719">
    <property type="entry name" value="Prot_kinase_dom"/>
</dbReference>
<feature type="domain" description="Protein kinase" evidence="12">
    <location>
        <begin position="13"/>
        <end position="269"/>
    </location>
</feature>
<dbReference type="InterPro" id="IPR005543">
    <property type="entry name" value="PASTA_dom"/>
</dbReference>